<dbReference type="InterPro" id="IPR007314">
    <property type="entry name" value="Cofac_haem-bd_dom"/>
</dbReference>
<evidence type="ECO:0000259" key="2">
    <source>
        <dbReference type="Pfam" id="PF04187"/>
    </source>
</evidence>
<dbReference type="PIRSF" id="PIRSF020419">
    <property type="entry name" value="Fe_uptake_reg_CjrA_prd"/>
    <property type="match status" value="1"/>
</dbReference>
<dbReference type="Proteomes" id="UP001302477">
    <property type="component" value="Chromosome"/>
</dbReference>
<keyword evidence="3" id="KW-0449">Lipoprotein</keyword>
<dbReference type="SUPFAM" id="SSF159501">
    <property type="entry name" value="EreA/ChaN-like"/>
    <property type="match status" value="1"/>
</dbReference>
<evidence type="ECO:0000313" key="3">
    <source>
        <dbReference type="EMBL" id="WOX06365.1"/>
    </source>
</evidence>
<dbReference type="CDD" id="cd14727">
    <property type="entry name" value="ChanN-like"/>
    <property type="match status" value="1"/>
</dbReference>
<organism evidence="3 4">
    <name type="scientific">Microbulbifer pacificus</name>
    <dbReference type="NCBI Taxonomy" id="407164"/>
    <lineage>
        <taxon>Bacteria</taxon>
        <taxon>Pseudomonadati</taxon>
        <taxon>Pseudomonadota</taxon>
        <taxon>Gammaproteobacteria</taxon>
        <taxon>Cellvibrionales</taxon>
        <taxon>Microbulbiferaceae</taxon>
        <taxon>Microbulbifer</taxon>
    </lineage>
</organism>
<reference evidence="3 4" key="1">
    <citation type="submission" date="2023-10" db="EMBL/GenBank/DDBJ databases">
        <title>Description of Microbulbifer bruguierae sp. nov., isolated from the sediments of mangrove plant Bruguiera sexangula and comparative genomic analyses of the genus Microbulbifer.</title>
        <authorList>
            <person name="Long M."/>
        </authorList>
    </citation>
    <scope>NUCLEOTIDE SEQUENCE [LARGE SCALE GENOMIC DNA]</scope>
    <source>
        <strain evidence="3 4">SPO729</strain>
    </source>
</reference>
<dbReference type="Gene3D" id="3.40.50.11550">
    <property type="match status" value="1"/>
</dbReference>
<dbReference type="AlphaFoldDB" id="A0AAU0N210"/>
<name>A0AAU0N210_9GAMM</name>
<dbReference type="Pfam" id="PF04187">
    <property type="entry name" value="Cofac_haem_bdg"/>
    <property type="match status" value="1"/>
</dbReference>
<feature type="signal peptide" evidence="1">
    <location>
        <begin position="1"/>
        <end position="30"/>
    </location>
</feature>
<keyword evidence="1" id="KW-0732">Signal</keyword>
<dbReference type="RefSeq" id="WP_318954822.1">
    <property type="nucleotide sequence ID" value="NZ_CP137555.1"/>
</dbReference>
<sequence length="347" mass="38592">MTSSVNSMIRKITLLSCLAVFSSLTGCAFSAGGDVTAAPFDGQLPTAYDYQLLNHRGRAQTLLQMVSELQKEDVVFIGEYHGNQASHLLEMQVLAALHRRNLAANRQTVLSLEMFNRDQQAILNDYIAGTIGEKYLVDEAPAWKNYLGSYRPLVEYAKQNAIPVIAANASGDIVRCIGRQAEGYIEKLDQTEKAYIAKQPFAEIPGYSEKFYGLMGGSPDSPSQHQRQAYLGQITRDNTMAESIAGALEQSPGTQVVHINGSFHSEDHLGTVAALKRLLPALNMSVITPIHLDEFVASQSEKPINERDDDFYYLLNPQPKEFVNSDYMKKVRKEMFEKAREKGESCK</sequence>
<gene>
    <name evidence="3" type="ORF">R5R33_04345</name>
</gene>
<keyword evidence="4" id="KW-1185">Reference proteome</keyword>
<proteinExistence type="predicted"/>
<feature type="domain" description="Haem-binding uptake Tiki superfamily ChaN" evidence="2">
    <location>
        <begin position="65"/>
        <end position="274"/>
    </location>
</feature>
<protein>
    <submittedName>
        <fullName evidence="3">ChaN family lipoprotein</fullName>
    </submittedName>
</protein>
<accession>A0AAU0N210</accession>
<evidence type="ECO:0000256" key="1">
    <source>
        <dbReference type="SAM" id="SignalP"/>
    </source>
</evidence>
<feature type="chain" id="PRO_5043882907" evidence="1">
    <location>
        <begin position="31"/>
        <end position="347"/>
    </location>
</feature>
<dbReference type="KEGG" id="mpaf:R5R33_04345"/>
<evidence type="ECO:0000313" key="4">
    <source>
        <dbReference type="Proteomes" id="UP001302477"/>
    </source>
</evidence>
<dbReference type="InterPro" id="IPR016773">
    <property type="entry name" value="Fe3_uptake_reg_CjrA_prd"/>
</dbReference>
<dbReference type="EMBL" id="CP137555">
    <property type="protein sequence ID" value="WOX06365.1"/>
    <property type="molecule type" value="Genomic_DNA"/>
</dbReference>